<organism evidence="2 3">
    <name type="scientific">Portunus trituberculatus</name>
    <name type="common">Swimming crab</name>
    <name type="synonym">Neptunus trituberculatus</name>
    <dbReference type="NCBI Taxonomy" id="210409"/>
    <lineage>
        <taxon>Eukaryota</taxon>
        <taxon>Metazoa</taxon>
        <taxon>Ecdysozoa</taxon>
        <taxon>Arthropoda</taxon>
        <taxon>Crustacea</taxon>
        <taxon>Multicrustacea</taxon>
        <taxon>Malacostraca</taxon>
        <taxon>Eumalacostraca</taxon>
        <taxon>Eucarida</taxon>
        <taxon>Decapoda</taxon>
        <taxon>Pleocyemata</taxon>
        <taxon>Brachyura</taxon>
        <taxon>Eubrachyura</taxon>
        <taxon>Portunoidea</taxon>
        <taxon>Portunidae</taxon>
        <taxon>Portuninae</taxon>
        <taxon>Portunus</taxon>
    </lineage>
</organism>
<protein>
    <submittedName>
        <fullName evidence="2">Uncharacterized protein</fullName>
    </submittedName>
</protein>
<gene>
    <name evidence="2" type="ORF">E2C01_024416</name>
</gene>
<sequence length="125" mass="13780">MFRFLSPSSVQRRHSTNTPVLVTHVTLLHAFTPMVQQEPPLVTPSRQGHVLGGAAGFSIPVQPVMYYKSVLHGGHAPQNAGAERRRRVAKTEGRLYIRGRLDSGRGVETDIKATTRRSPDDDSLP</sequence>
<dbReference type="AlphaFoldDB" id="A0A5B7ECR8"/>
<evidence type="ECO:0000313" key="2">
    <source>
        <dbReference type="EMBL" id="MPC31137.1"/>
    </source>
</evidence>
<proteinExistence type="predicted"/>
<feature type="region of interest" description="Disordered" evidence="1">
    <location>
        <begin position="106"/>
        <end position="125"/>
    </location>
</feature>
<name>A0A5B7ECR8_PORTR</name>
<dbReference type="Proteomes" id="UP000324222">
    <property type="component" value="Unassembled WGS sequence"/>
</dbReference>
<dbReference type="EMBL" id="VSRR010002375">
    <property type="protein sequence ID" value="MPC31137.1"/>
    <property type="molecule type" value="Genomic_DNA"/>
</dbReference>
<evidence type="ECO:0000313" key="3">
    <source>
        <dbReference type="Proteomes" id="UP000324222"/>
    </source>
</evidence>
<accession>A0A5B7ECR8</accession>
<evidence type="ECO:0000256" key="1">
    <source>
        <dbReference type="SAM" id="MobiDB-lite"/>
    </source>
</evidence>
<keyword evidence="3" id="KW-1185">Reference proteome</keyword>
<reference evidence="2 3" key="1">
    <citation type="submission" date="2019-05" db="EMBL/GenBank/DDBJ databases">
        <title>Another draft genome of Portunus trituberculatus and its Hox gene families provides insights of decapod evolution.</title>
        <authorList>
            <person name="Jeong J.-H."/>
            <person name="Song I."/>
            <person name="Kim S."/>
            <person name="Choi T."/>
            <person name="Kim D."/>
            <person name="Ryu S."/>
            <person name="Kim W."/>
        </authorList>
    </citation>
    <scope>NUCLEOTIDE SEQUENCE [LARGE SCALE GENOMIC DNA]</scope>
    <source>
        <tissue evidence="2">Muscle</tissue>
    </source>
</reference>
<comment type="caution">
    <text evidence="2">The sequence shown here is derived from an EMBL/GenBank/DDBJ whole genome shotgun (WGS) entry which is preliminary data.</text>
</comment>